<sequence>MIGVTRERDKGGGSAVNTGTPNPNVSVQNQDTNGGSDITPLILDSGPLDLDNPPGLNFHWSWCRSIRSINENIVKESLTKCCSMELNLTRLLVTKLFPAPATYGQSSWKLVTWDI</sequence>
<proteinExistence type="predicted"/>
<evidence type="ECO:0000313" key="3">
    <source>
        <dbReference type="Proteomes" id="UP000245207"/>
    </source>
</evidence>
<evidence type="ECO:0000256" key="1">
    <source>
        <dbReference type="SAM" id="MobiDB-lite"/>
    </source>
</evidence>
<feature type="compositionally biased region" description="Basic and acidic residues" evidence="1">
    <location>
        <begin position="1"/>
        <end position="11"/>
    </location>
</feature>
<organism evidence="2 3">
    <name type="scientific">Artemisia annua</name>
    <name type="common">Sweet wormwood</name>
    <dbReference type="NCBI Taxonomy" id="35608"/>
    <lineage>
        <taxon>Eukaryota</taxon>
        <taxon>Viridiplantae</taxon>
        <taxon>Streptophyta</taxon>
        <taxon>Embryophyta</taxon>
        <taxon>Tracheophyta</taxon>
        <taxon>Spermatophyta</taxon>
        <taxon>Magnoliopsida</taxon>
        <taxon>eudicotyledons</taxon>
        <taxon>Gunneridae</taxon>
        <taxon>Pentapetalae</taxon>
        <taxon>asterids</taxon>
        <taxon>campanulids</taxon>
        <taxon>Asterales</taxon>
        <taxon>Asteraceae</taxon>
        <taxon>Asteroideae</taxon>
        <taxon>Anthemideae</taxon>
        <taxon>Artemisiinae</taxon>
        <taxon>Artemisia</taxon>
    </lineage>
</organism>
<reference evidence="2 3" key="1">
    <citation type="journal article" date="2018" name="Mol. Plant">
        <title>The genome of Artemisia annua provides insight into the evolution of Asteraceae family and artemisinin biosynthesis.</title>
        <authorList>
            <person name="Shen Q."/>
            <person name="Zhang L."/>
            <person name="Liao Z."/>
            <person name="Wang S."/>
            <person name="Yan T."/>
            <person name="Shi P."/>
            <person name="Liu M."/>
            <person name="Fu X."/>
            <person name="Pan Q."/>
            <person name="Wang Y."/>
            <person name="Lv Z."/>
            <person name="Lu X."/>
            <person name="Zhang F."/>
            <person name="Jiang W."/>
            <person name="Ma Y."/>
            <person name="Chen M."/>
            <person name="Hao X."/>
            <person name="Li L."/>
            <person name="Tang Y."/>
            <person name="Lv G."/>
            <person name="Zhou Y."/>
            <person name="Sun X."/>
            <person name="Brodelius P.E."/>
            <person name="Rose J.K.C."/>
            <person name="Tang K."/>
        </authorList>
    </citation>
    <scope>NUCLEOTIDE SEQUENCE [LARGE SCALE GENOMIC DNA]</scope>
    <source>
        <strain evidence="3">cv. Huhao1</strain>
        <tissue evidence="2">Leaf</tissue>
    </source>
</reference>
<dbReference type="EMBL" id="PKPP01000086">
    <property type="protein sequence ID" value="PWA98039.1"/>
    <property type="molecule type" value="Genomic_DNA"/>
</dbReference>
<accession>A0A2U1QJ50</accession>
<feature type="region of interest" description="Disordered" evidence="1">
    <location>
        <begin position="1"/>
        <end position="38"/>
    </location>
</feature>
<comment type="caution">
    <text evidence="2">The sequence shown here is derived from an EMBL/GenBank/DDBJ whole genome shotgun (WGS) entry which is preliminary data.</text>
</comment>
<feature type="compositionally biased region" description="Polar residues" evidence="1">
    <location>
        <begin position="15"/>
        <end position="36"/>
    </location>
</feature>
<dbReference type="Proteomes" id="UP000245207">
    <property type="component" value="Unassembled WGS sequence"/>
</dbReference>
<keyword evidence="3" id="KW-1185">Reference proteome</keyword>
<name>A0A2U1QJ50_ARTAN</name>
<evidence type="ECO:0000313" key="2">
    <source>
        <dbReference type="EMBL" id="PWA98039.1"/>
    </source>
</evidence>
<dbReference type="AlphaFoldDB" id="A0A2U1QJ50"/>
<gene>
    <name evidence="2" type="ORF">CTI12_AA023770</name>
</gene>
<protein>
    <submittedName>
        <fullName evidence="2">Uncharacterized protein</fullName>
    </submittedName>
</protein>